<dbReference type="GO" id="GO:0000731">
    <property type="term" value="P:DNA synthesis involved in DNA repair"/>
    <property type="evidence" value="ECO:0007669"/>
    <property type="project" value="TreeGrafter"/>
</dbReference>
<organism evidence="15 16">
    <name type="scientific">Slackia faecicanis</name>
    <dbReference type="NCBI Taxonomy" id="255723"/>
    <lineage>
        <taxon>Bacteria</taxon>
        <taxon>Bacillati</taxon>
        <taxon>Actinomycetota</taxon>
        <taxon>Coriobacteriia</taxon>
        <taxon>Eggerthellales</taxon>
        <taxon>Eggerthellaceae</taxon>
        <taxon>Slackia</taxon>
    </lineage>
</organism>
<dbReference type="RefSeq" id="WP_123198650.1">
    <property type="nucleotide sequence ID" value="NZ_QICB01000008.1"/>
</dbReference>
<dbReference type="Pfam" id="PF02463">
    <property type="entry name" value="SMC_N"/>
    <property type="match status" value="1"/>
</dbReference>
<dbReference type="InterPro" id="IPR003395">
    <property type="entry name" value="RecF/RecN/SMC_N"/>
</dbReference>
<evidence type="ECO:0000256" key="1">
    <source>
        <dbReference type="ARBA" id="ARBA00004496"/>
    </source>
</evidence>
<dbReference type="Gene3D" id="3.40.50.300">
    <property type="entry name" value="P-loop containing nucleotide triphosphate hydrolases"/>
    <property type="match status" value="1"/>
</dbReference>
<keyword evidence="8 12" id="KW-0067">ATP-binding</keyword>
<dbReference type="PANTHER" id="PTHR32182">
    <property type="entry name" value="DNA REPLICATION AND REPAIR PROTEIN RECF"/>
    <property type="match status" value="1"/>
</dbReference>
<dbReference type="InterPro" id="IPR018078">
    <property type="entry name" value="DNA-binding_RecF_CS"/>
</dbReference>
<dbReference type="GO" id="GO:0003697">
    <property type="term" value="F:single-stranded DNA binding"/>
    <property type="evidence" value="ECO:0007669"/>
    <property type="project" value="UniProtKB-UniRule"/>
</dbReference>
<dbReference type="PANTHER" id="PTHR32182:SF0">
    <property type="entry name" value="DNA REPLICATION AND REPAIR PROTEIN RECF"/>
    <property type="match status" value="1"/>
</dbReference>
<dbReference type="GO" id="GO:0006260">
    <property type="term" value="P:DNA replication"/>
    <property type="evidence" value="ECO:0007669"/>
    <property type="project" value="UniProtKB-UniRule"/>
</dbReference>
<keyword evidence="10 12" id="KW-0234">DNA repair</keyword>
<evidence type="ECO:0000256" key="6">
    <source>
        <dbReference type="ARBA" id="ARBA00022741"/>
    </source>
</evidence>
<dbReference type="OrthoDB" id="9803889at2"/>
<comment type="similarity">
    <text evidence="2 12 13">Belongs to the RecF family.</text>
</comment>
<evidence type="ECO:0000256" key="11">
    <source>
        <dbReference type="ARBA" id="ARBA00025401"/>
    </source>
</evidence>
<sequence>MTLRLEGIQFRDFRSYESFSLDGLAGLTVLLGPNAAGKTNAIEGIQLMTAFGSFRNPVAKELVRWNAPNARLSAHLVSASRDLSVQAEIKPGSRSYSLNGKKKAVQDLQGLLPSVVFSPDDLVLAKGAQSRRRAALDLLGCQLSRNHRVIKRDFERLVRHKNALLKDEAPAMLVESVNDMLVPAAVQLYLYRAALAAKLFSRMSEAYSVMAGGAERVEATYVPSWESEDVRDAAQAAPIAFSYAKDEARAALEAALRARAAEERVRKRSVVGPHHDRIEFFIDGRNASTFASQGQQRSLVLAWKMAEVALVREIVGTSPVLLLDDVMSELDPRRRRALVELLAEDTQTFITATDPSCFDGDLLDAARVIDLGRQEPWLR</sequence>
<dbReference type="Gene3D" id="1.20.1050.90">
    <property type="entry name" value="RecF/RecN/SMC, N-terminal domain"/>
    <property type="match status" value="1"/>
</dbReference>
<dbReference type="Proteomes" id="UP000267368">
    <property type="component" value="Unassembled WGS sequence"/>
</dbReference>
<evidence type="ECO:0000256" key="12">
    <source>
        <dbReference type="HAMAP-Rule" id="MF_00365"/>
    </source>
</evidence>
<comment type="subcellular location">
    <subcellularLocation>
        <location evidence="1 12 13">Cytoplasm</location>
    </subcellularLocation>
</comment>
<evidence type="ECO:0000256" key="4">
    <source>
        <dbReference type="ARBA" id="ARBA00022490"/>
    </source>
</evidence>
<accession>A0A3N0ADL2</accession>
<dbReference type="InterPro" id="IPR042174">
    <property type="entry name" value="RecF_2"/>
</dbReference>
<dbReference type="GO" id="GO:0005737">
    <property type="term" value="C:cytoplasm"/>
    <property type="evidence" value="ECO:0007669"/>
    <property type="project" value="UniProtKB-SubCell"/>
</dbReference>
<evidence type="ECO:0000256" key="8">
    <source>
        <dbReference type="ARBA" id="ARBA00022840"/>
    </source>
</evidence>
<keyword evidence="12 13" id="KW-0742">SOS response</keyword>
<dbReference type="SUPFAM" id="SSF52540">
    <property type="entry name" value="P-loop containing nucleoside triphosphate hydrolases"/>
    <property type="match status" value="1"/>
</dbReference>
<evidence type="ECO:0000256" key="2">
    <source>
        <dbReference type="ARBA" id="ARBA00008016"/>
    </source>
</evidence>
<evidence type="ECO:0000256" key="5">
    <source>
        <dbReference type="ARBA" id="ARBA00022705"/>
    </source>
</evidence>
<evidence type="ECO:0000256" key="3">
    <source>
        <dbReference type="ARBA" id="ARBA00020170"/>
    </source>
</evidence>
<reference evidence="16" key="1">
    <citation type="submission" date="2018-05" db="EMBL/GenBank/DDBJ databases">
        <title>Genome Sequencing of selected type strains of the family Eggerthellaceae.</title>
        <authorList>
            <person name="Danylec N."/>
            <person name="Stoll D.A."/>
            <person name="Doetsch A."/>
            <person name="Huch M."/>
        </authorList>
    </citation>
    <scope>NUCLEOTIDE SEQUENCE [LARGE SCALE GENOMIC DNA]</scope>
    <source>
        <strain evidence="16">DSM 17537</strain>
    </source>
</reference>
<proteinExistence type="inferred from homology"/>
<protein>
    <recommendedName>
        <fullName evidence="3 12">DNA replication and repair protein RecF</fullName>
    </recommendedName>
</protein>
<evidence type="ECO:0000256" key="13">
    <source>
        <dbReference type="RuleBase" id="RU000578"/>
    </source>
</evidence>
<dbReference type="EMBL" id="QICB01000008">
    <property type="protein sequence ID" value="RNL18675.1"/>
    <property type="molecule type" value="Genomic_DNA"/>
</dbReference>
<dbReference type="AlphaFoldDB" id="A0A3N0ADL2"/>
<keyword evidence="9 12" id="KW-0238">DNA-binding</keyword>
<dbReference type="NCBIfam" id="TIGR00611">
    <property type="entry name" value="recf"/>
    <property type="match status" value="1"/>
</dbReference>
<evidence type="ECO:0000256" key="10">
    <source>
        <dbReference type="ARBA" id="ARBA00023204"/>
    </source>
</evidence>
<keyword evidence="4 12" id="KW-0963">Cytoplasm</keyword>
<dbReference type="InterPro" id="IPR027417">
    <property type="entry name" value="P-loop_NTPase"/>
</dbReference>
<dbReference type="GO" id="GO:0005524">
    <property type="term" value="F:ATP binding"/>
    <property type="evidence" value="ECO:0007669"/>
    <property type="project" value="UniProtKB-UniRule"/>
</dbReference>
<evidence type="ECO:0000313" key="16">
    <source>
        <dbReference type="Proteomes" id="UP000267368"/>
    </source>
</evidence>
<name>A0A3N0ADL2_9ACTN</name>
<dbReference type="InterPro" id="IPR001238">
    <property type="entry name" value="DNA-binding_RecF"/>
</dbReference>
<keyword evidence="16" id="KW-1185">Reference proteome</keyword>
<evidence type="ECO:0000259" key="14">
    <source>
        <dbReference type="Pfam" id="PF02463"/>
    </source>
</evidence>
<gene>
    <name evidence="12" type="primary">recF</name>
    <name evidence="15" type="ORF">DMP07_08115</name>
</gene>
<feature type="binding site" evidence="12">
    <location>
        <begin position="32"/>
        <end position="39"/>
    </location>
    <ligand>
        <name>ATP</name>
        <dbReference type="ChEBI" id="CHEBI:30616"/>
    </ligand>
</feature>
<evidence type="ECO:0000313" key="15">
    <source>
        <dbReference type="EMBL" id="RNL18675.1"/>
    </source>
</evidence>
<evidence type="ECO:0000256" key="9">
    <source>
        <dbReference type="ARBA" id="ARBA00023125"/>
    </source>
</evidence>
<dbReference type="HAMAP" id="MF_00365">
    <property type="entry name" value="RecF"/>
    <property type="match status" value="1"/>
</dbReference>
<comment type="function">
    <text evidence="11 12 13">The RecF protein is involved in DNA metabolism; it is required for DNA replication and normal SOS inducibility. RecF binds preferentially to single-stranded, linear DNA. It also seems to bind ATP.</text>
</comment>
<keyword evidence="6 12" id="KW-0547">Nucleotide-binding</keyword>
<dbReference type="GO" id="GO:0006302">
    <property type="term" value="P:double-strand break repair"/>
    <property type="evidence" value="ECO:0007669"/>
    <property type="project" value="TreeGrafter"/>
</dbReference>
<comment type="caution">
    <text evidence="15">The sequence shown here is derived from an EMBL/GenBank/DDBJ whole genome shotgun (WGS) entry which is preliminary data.</text>
</comment>
<feature type="domain" description="RecF/RecN/SMC N-terminal" evidence="14">
    <location>
        <begin position="5"/>
        <end position="356"/>
    </location>
</feature>
<keyword evidence="7 12" id="KW-0227">DNA damage</keyword>
<evidence type="ECO:0000256" key="7">
    <source>
        <dbReference type="ARBA" id="ARBA00022763"/>
    </source>
</evidence>
<keyword evidence="5 12" id="KW-0235">DNA replication</keyword>
<dbReference type="GO" id="GO:0009432">
    <property type="term" value="P:SOS response"/>
    <property type="evidence" value="ECO:0007669"/>
    <property type="project" value="UniProtKB-UniRule"/>
</dbReference>
<dbReference type="PROSITE" id="PS00618">
    <property type="entry name" value="RECF_2"/>
    <property type="match status" value="1"/>
</dbReference>